<dbReference type="EMBL" id="JACSQJ010000001">
    <property type="protein sequence ID" value="MBD7986416.1"/>
    <property type="molecule type" value="Genomic_DNA"/>
</dbReference>
<sequence>MAAAFPDLKDRAARIAGAAAAACFALALAGFGAALDGYGHADWPVAVLGAAGVPRAAGFNLLGYLVPGLLAGFVALHGRAALPRGSGLAARLGWSLALLAALAFAAQGLLPLDASAPDAGRGRLHGVAWSLWGLAFVAASALLAVAAARGRRLPAALGHLCAGGLVFALGWLPADAMPAPLAQRLAFAAWLAWVACVPRGRPAR</sequence>
<comment type="caution">
    <text evidence="2">The sequence shown here is derived from an EMBL/GenBank/DDBJ whole genome shotgun (WGS) entry which is preliminary data.</text>
</comment>
<feature type="transmembrane region" description="Helical" evidence="1">
    <location>
        <begin position="12"/>
        <end position="35"/>
    </location>
</feature>
<protein>
    <submittedName>
        <fullName evidence="2">DUF998 domain-containing protein</fullName>
    </submittedName>
</protein>
<feature type="transmembrane region" description="Helical" evidence="1">
    <location>
        <begin position="55"/>
        <end position="76"/>
    </location>
</feature>
<dbReference type="Proteomes" id="UP000647183">
    <property type="component" value="Unassembled WGS sequence"/>
</dbReference>
<accession>A0ABR8UEH4</accession>
<keyword evidence="1" id="KW-0812">Transmembrane</keyword>
<gene>
    <name evidence="2" type="ORF">H9645_00035</name>
</gene>
<evidence type="ECO:0000313" key="2">
    <source>
        <dbReference type="EMBL" id="MBD7986416.1"/>
    </source>
</evidence>
<feature type="transmembrane region" description="Helical" evidence="1">
    <location>
        <begin position="129"/>
        <end position="148"/>
    </location>
</feature>
<keyword evidence="1" id="KW-1133">Transmembrane helix</keyword>
<reference evidence="2 3" key="1">
    <citation type="submission" date="2020-08" db="EMBL/GenBank/DDBJ databases">
        <title>A Genomic Blueprint of the Chicken Gut Microbiome.</title>
        <authorList>
            <person name="Gilroy R."/>
            <person name="Ravi A."/>
            <person name="Getino M."/>
            <person name="Pursley I."/>
            <person name="Horton D.L."/>
            <person name="Alikhan N.-F."/>
            <person name="Baker D."/>
            <person name="Gharbi K."/>
            <person name="Hall N."/>
            <person name="Watson M."/>
            <person name="Adriaenssens E.M."/>
            <person name="Foster-Nyarko E."/>
            <person name="Jarju S."/>
            <person name="Secka A."/>
            <person name="Antonio M."/>
            <person name="Oren A."/>
            <person name="Chaudhuri R."/>
            <person name="La Ragione R.M."/>
            <person name="Hildebrand F."/>
            <person name="Pallen M.J."/>
        </authorList>
    </citation>
    <scope>NUCLEOTIDE SEQUENCE [LARGE SCALE GENOMIC DNA]</scope>
    <source>
        <strain evidence="2 3">Sa2BVA3</strain>
    </source>
</reference>
<evidence type="ECO:0000313" key="3">
    <source>
        <dbReference type="Proteomes" id="UP000647183"/>
    </source>
</evidence>
<proteinExistence type="predicted"/>
<organism evidence="2 3">
    <name type="scientific">Luteimonas colneyensis</name>
    <dbReference type="NCBI Taxonomy" id="2762230"/>
    <lineage>
        <taxon>Bacteria</taxon>
        <taxon>Pseudomonadati</taxon>
        <taxon>Pseudomonadota</taxon>
        <taxon>Gammaproteobacteria</taxon>
        <taxon>Lysobacterales</taxon>
        <taxon>Lysobacteraceae</taxon>
        <taxon>Luteimonas</taxon>
    </lineage>
</organism>
<feature type="transmembrane region" description="Helical" evidence="1">
    <location>
        <begin position="88"/>
        <end position="109"/>
    </location>
</feature>
<evidence type="ECO:0000256" key="1">
    <source>
        <dbReference type="SAM" id="Phobius"/>
    </source>
</evidence>
<feature type="transmembrane region" description="Helical" evidence="1">
    <location>
        <begin position="155"/>
        <end position="174"/>
    </location>
</feature>
<keyword evidence="1" id="KW-0472">Membrane</keyword>
<name>A0ABR8UEH4_9GAMM</name>
<keyword evidence="3" id="KW-1185">Reference proteome</keyword>